<comment type="caution">
    <text evidence="1">The sequence shown here is derived from an EMBL/GenBank/DDBJ whole genome shotgun (WGS) entry which is preliminary data.</text>
</comment>
<dbReference type="RefSeq" id="WP_151562056.1">
    <property type="nucleotide sequence ID" value="NZ_WBMT01000009.1"/>
</dbReference>
<dbReference type="EMBL" id="WBMT01000009">
    <property type="protein sequence ID" value="KAB2347327.1"/>
    <property type="molecule type" value="Genomic_DNA"/>
</dbReference>
<accession>A0A6H9Z237</accession>
<dbReference type="AlphaFoldDB" id="A0A6H9Z237"/>
<keyword evidence="2" id="KW-1185">Reference proteome</keyword>
<proteinExistence type="predicted"/>
<dbReference type="Proteomes" id="UP000468735">
    <property type="component" value="Unassembled WGS sequence"/>
</dbReference>
<name>A0A6H9Z237_9ACTN</name>
<gene>
    <name evidence="1" type="ORF">F8566_20155</name>
</gene>
<evidence type="ECO:0000313" key="2">
    <source>
        <dbReference type="Proteomes" id="UP000468735"/>
    </source>
</evidence>
<organism evidence="1 2">
    <name type="scientific">Actinomadura rudentiformis</name>
    <dbReference type="NCBI Taxonomy" id="359158"/>
    <lineage>
        <taxon>Bacteria</taxon>
        <taxon>Bacillati</taxon>
        <taxon>Actinomycetota</taxon>
        <taxon>Actinomycetes</taxon>
        <taxon>Streptosporangiales</taxon>
        <taxon>Thermomonosporaceae</taxon>
        <taxon>Actinomadura</taxon>
    </lineage>
</organism>
<evidence type="ECO:0000313" key="1">
    <source>
        <dbReference type="EMBL" id="KAB2347327.1"/>
    </source>
</evidence>
<sequence>MCGIALSQVRVRHASEAVHLAAELLDFGPLDSGSKAAYVGLNDDHDLARIIEDGGEFLGPCALQHAHRTHRMLRMTGLAAFVAAQL</sequence>
<protein>
    <submittedName>
        <fullName evidence="1">Uncharacterized protein</fullName>
    </submittedName>
</protein>
<reference evidence="1 2" key="1">
    <citation type="submission" date="2019-09" db="EMBL/GenBank/DDBJ databases">
        <title>Actinomadura physcomitrii sp. nov., a novel actinomycete isolated from moss [Physcomitrium sphaericum (Ludw) Fuernr].</title>
        <authorList>
            <person name="Zhuang X."/>
            <person name="Liu C."/>
        </authorList>
    </citation>
    <scope>NUCLEOTIDE SEQUENCE [LARGE SCALE GENOMIC DNA]</scope>
    <source>
        <strain evidence="1 2">HMC1</strain>
    </source>
</reference>